<feature type="compositionally biased region" description="Low complexity" evidence="1">
    <location>
        <begin position="58"/>
        <end position="86"/>
    </location>
</feature>
<name>A0A9J6BXY7_POLVA</name>
<reference evidence="2" key="1">
    <citation type="submission" date="2021-03" db="EMBL/GenBank/DDBJ databases">
        <title>Chromosome level genome of the anhydrobiotic midge Polypedilum vanderplanki.</title>
        <authorList>
            <person name="Yoshida Y."/>
            <person name="Kikawada T."/>
            <person name="Gusev O."/>
        </authorList>
    </citation>
    <scope>NUCLEOTIDE SEQUENCE</scope>
    <source>
        <strain evidence="2">NIAS01</strain>
        <tissue evidence="2">Whole body or cell culture</tissue>
    </source>
</reference>
<organism evidence="2 3">
    <name type="scientific">Polypedilum vanderplanki</name>
    <name type="common">Sleeping chironomid midge</name>
    <dbReference type="NCBI Taxonomy" id="319348"/>
    <lineage>
        <taxon>Eukaryota</taxon>
        <taxon>Metazoa</taxon>
        <taxon>Ecdysozoa</taxon>
        <taxon>Arthropoda</taxon>
        <taxon>Hexapoda</taxon>
        <taxon>Insecta</taxon>
        <taxon>Pterygota</taxon>
        <taxon>Neoptera</taxon>
        <taxon>Endopterygota</taxon>
        <taxon>Diptera</taxon>
        <taxon>Nematocera</taxon>
        <taxon>Chironomoidea</taxon>
        <taxon>Chironomidae</taxon>
        <taxon>Chironominae</taxon>
        <taxon>Polypedilum</taxon>
        <taxon>Polypedilum</taxon>
    </lineage>
</organism>
<evidence type="ECO:0000313" key="3">
    <source>
        <dbReference type="Proteomes" id="UP001107558"/>
    </source>
</evidence>
<dbReference type="OrthoDB" id="8062600at2759"/>
<feature type="region of interest" description="Disordered" evidence="1">
    <location>
        <begin position="58"/>
        <end position="90"/>
    </location>
</feature>
<dbReference type="AlphaFoldDB" id="A0A9J6BXY7"/>
<evidence type="ECO:0000313" key="2">
    <source>
        <dbReference type="EMBL" id="KAG5674735.1"/>
    </source>
</evidence>
<protein>
    <submittedName>
        <fullName evidence="2">Uncharacterized protein</fullName>
    </submittedName>
</protein>
<proteinExistence type="predicted"/>
<comment type="caution">
    <text evidence="2">The sequence shown here is derived from an EMBL/GenBank/DDBJ whole genome shotgun (WGS) entry which is preliminary data.</text>
</comment>
<evidence type="ECO:0000256" key="1">
    <source>
        <dbReference type="SAM" id="MobiDB-lite"/>
    </source>
</evidence>
<sequence length="157" mass="16503">MQQTNVMTTVINQEQSDLVTSATLSASGGVQKDSIKNGKTVIITNGGNKNKITTIISNKSNSSSNNNSNNNNNNTTTTNKNSNNTKAQVPNGRSDVIVTNLQHKTAAVNVASTDVGKNVTTNATNAALPDARQVLKEAVDAVVNSFTKHTQGYGRGE</sequence>
<gene>
    <name evidence="2" type="ORF">PVAND_004686</name>
</gene>
<keyword evidence="3" id="KW-1185">Reference proteome</keyword>
<dbReference type="Proteomes" id="UP001107558">
    <property type="component" value="Chromosome 2"/>
</dbReference>
<accession>A0A9J6BXY7</accession>
<dbReference type="EMBL" id="JADBJN010000002">
    <property type="protein sequence ID" value="KAG5674735.1"/>
    <property type="molecule type" value="Genomic_DNA"/>
</dbReference>